<dbReference type="EMBL" id="JAABLM010000002">
    <property type="protein sequence ID" value="NBL64125.1"/>
    <property type="molecule type" value="Genomic_DNA"/>
</dbReference>
<evidence type="ECO:0000313" key="2">
    <source>
        <dbReference type="EMBL" id="NBL64125.1"/>
    </source>
</evidence>
<evidence type="ECO:0008006" key="4">
    <source>
        <dbReference type="Google" id="ProtNLM"/>
    </source>
</evidence>
<feature type="region of interest" description="Disordered" evidence="1">
    <location>
        <begin position="1"/>
        <end position="72"/>
    </location>
</feature>
<name>A0ABW9ZAK8_9FLAO</name>
<keyword evidence="3" id="KW-1185">Reference proteome</keyword>
<organism evidence="2 3">
    <name type="scientific">Flavobacterium ichthyis</name>
    <dbReference type="NCBI Taxonomy" id="2698827"/>
    <lineage>
        <taxon>Bacteria</taxon>
        <taxon>Pseudomonadati</taxon>
        <taxon>Bacteroidota</taxon>
        <taxon>Flavobacteriia</taxon>
        <taxon>Flavobacteriales</taxon>
        <taxon>Flavobacteriaceae</taxon>
        <taxon>Flavobacterium</taxon>
    </lineage>
</organism>
<feature type="compositionally biased region" description="Polar residues" evidence="1">
    <location>
        <begin position="43"/>
        <end position="72"/>
    </location>
</feature>
<sequence length="72" mass="8505">MKNEMNQNRKEEGFETGSLDQFERKFKDDNRENDTLEEHQNSTRRANPQVQNSANNTKPSTAQNAKMNYNKR</sequence>
<accession>A0ABW9ZAK8</accession>
<evidence type="ECO:0000256" key="1">
    <source>
        <dbReference type="SAM" id="MobiDB-lite"/>
    </source>
</evidence>
<dbReference type="Proteomes" id="UP000798602">
    <property type="component" value="Unassembled WGS sequence"/>
</dbReference>
<feature type="compositionally biased region" description="Basic and acidic residues" evidence="1">
    <location>
        <begin position="21"/>
        <end position="41"/>
    </location>
</feature>
<dbReference type="RefSeq" id="WP_166535942.1">
    <property type="nucleotide sequence ID" value="NZ_JAABLM010000002.1"/>
</dbReference>
<feature type="compositionally biased region" description="Basic and acidic residues" evidence="1">
    <location>
        <begin position="1"/>
        <end position="13"/>
    </location>
</feature>
<proteinExistence type="predicted"/>
<gene>
    <name evidence="2" type="ORF">GV828_02800</name>
</gene>
<evidence type="ECO:0000313" key="3">
    <source>
        <dbReference type="Proteomes" id="UP000798602"/>
    </source>
</evidence>
<protein>
    <recommendedName>
        <fullName evidence="4">Cold-shock protein</fullName>
    </recommendedName>
</protein>
<comment type="caution">
    <text evidence="2">The sequence shown here is derived from an EMBL/GenBank/DDBJ whole genome shotgun (WGS) entry which is preliminary data.</text>
</comment>
<reference evidence="3" key="1">
    <citation type="submission" date="2020-01" db="EMBL/GenBank/DDBJ databases">
        <title>Sphingomonas sp. strain CSW-10.</title>
        <authorList>
            <person name="Chen W.-M."/>
        </authorList>
    </citation>
    <scope>NUCLEOTIDE SEQUENCE [LARGE SCALE GENOMIC DNA]</scope>
    <source>
        <strain evidence="3">NST-5</strain>
    </source>
</reference>